<evidence type="ECO:0000313" key="1">
    <source>
        <dbReference type="EMBL" id="SDS78689.1"/>
    </source>
</evidence>
<proteinExistence type="predicted"/>
<dbReference type="Proteomes" id="UP000182237">
    <property type="component" value="Chromosome I"/>
</dbReference>
<dbReference type="AlphaFoldDB" id="A0A1H1V389"/>
<accession>A0A1H1V389</accession>
<reference evidence="1 2" key="1">
    <citation type="submission" date="2016-10" db="EMBL/GenBank/DDBJ databases">
        <authorList>
            <person name="de Groot N.N."/>
        </authorList>
    </citation>
    <scope>NUCLEOTIDE SEQUENCE [LARGE SCALE GENOMIC DNA]</scope>
    <source>
        <strain evidence="1 2">DSM 45434</strain>
    </source>
</reference>
<keyword evidence="2" id="KW-1185">Reference proteome</keyword>
<organism evidence="1 2">
    <name type="scientific">Corynebacterium timonense</name>
    <dbReference type="NCBI Taxonomy" id="441500"/>
    <lineage>
        <taxon>Bacteria</taxon>
        <taxon>Bacillati</taxon>
        <taxon>Actinomycetota</taxon>
        <taxon>Actinomycetes</taxon>
        <taxon>Mycobacteriales</taxon>
        <taxon>Corynebacteriaceae</taxon>
        <taxon>Corynebacterium</taxon>
    </lineage>
</organism>
<dbReference type="EMBL" id="LT629765">
    <property type="protein sequence ID" value="SDS78689.1"/>
    <property type="molecule type" value="Genomic_DNA"/>
</dbReference>
<protein>
    <recommendedName>
        <fullName evidence="3">Glycine-rich domain-containing protein-like</fullName>
    </recommendedName>
</protein>
<evidence type="ECO:0008006" key="3">
    <source>
        <dbReference type="Google" id="ProtNLM"/>
    </source>
</evidence>
<name>A0A1H1V389_9CORY</name>
<evidence type="ECO:0000313" key="2">
    <source>
        <dbReference type="Proteomes" id="UP000182237"/>
    </source>
</evidence>
<sequence length="154" mass="18151">MIRLKNSRGETRQIQPSKKRIEPLEQVAGYISSLDLSRVRGSLVEPLIPNQTPITDPHAKLCEFEYRRWLYLQRKYEGEILPPNPEIDMMWHAHVLDTYAYHEACEHIFGYYLHHNPYFGGDSPEEQARLTDAFETMLERYAETFGQDPRQRNG</sequence>
<gene>
    <name evidence="1" type="ORF">SAMN04488539_2392</name>
</gene>